<dbReference type="PANTHER" id="PTHR42852">
    <property type="entry name" value="THIOL:DISULFIDE INTERCHANGE PROTEIN DSBE"/>
    <property type="match status" value="1"/>
</dbReference>
<keyword evidence="2" id="KW-0201">Cytochrome c-type biogenesis</keyword>
<evidence type="ECO:0000256" key="3">
    <source>
        <dbReference type="ARBA" id="ARBA00023157"/>
    </source>
</evidence>
<sequence length="225" mass="24142">MSDTGTTTTTPAAAPPGRGPGHDRDARPAGEAAAPPRAAGTRRRWVLYAPLALAGGAFLGFYALLRGLGTGSYDPRGVPSALIGRPVPDFALPPLEGAELPALGAADLRGGLAAPVLVNFWASWCVPCVVEHPMLMRLSREGVPVFGINYKDRAEDARAFLRRHGNPYARLGVDQPGRVAIDWGLYGVPETYLVDRTGVVRWRWAGPITPQILESDLRPLLRRHA</sequence>
<feature type="transmembrane region" description="Helical" evidence="6">
    <location>
        <begin position="45"/>
        <end position="65"/>
    </location>
</feature>
<dbReference type="GO" id="GO:0017004">
    <property type="term" value="P:cytochrome complex assembly"/>
    <property type="evidence" value="ECO:0007669"/>
    <property type="project" value="UniProtKB-KW"/>
</dbReference>
<gene>
    <name evidence="8" type="ORF">GCM10010964_20280</name>
</gene>
<feature type="region of interest" description="Disordered" evidence="5">
    <location>
        <begin position="1"/>
        <end position="37"/>
    </location>
</feature>
<keyword evidence="6" id="KW-0472">Membrane</keyword>
<keyword evidence="3" id="KW-1015">Disulfide bond</keyword>
<reference evidence="8 9" key="1">
    <citation type="journal article" date="2014" name="Int. J. Syst. Evol. Microbiol.">
        <title>Complete genome sequence of Corynebacterium casei LMG S-19264T (=DSM 44701T), isolated from a smear-ripened cheese.</title>
        <authorList>
            <consortium name="US DOE Joint Genome Institute (JGI-PGF)"/>
            <person name="Walter F."/>
            <person name="Albersmeier A."/>
            <person name="Kalinowski J."/>
            <person name="Ruckert C."/>
        </authorList>
    </citation>
    <scope>NUCLEOTIDE SEQUENCE [LARGE SCALE GENOMIC DNA]</scope>
    <source>
        <strain evidence="8 9">CGMCC 1.16330</strain>
    </source>
</reference>
<comment type="caution">
    <text evidence="8">The sequence shown here is derived from an EMBL/GenBank/DDBJ whole genome shotgun (WGS) entry which is preliminary data.</text>
</comment>
<dbReference type="PANTHER" id="PTHR42852:SF6">
    <property type="entry name" value="THIOL:DISULFIDE INTERCHANGE PROTEIN DSBE"/>
    <property type="match status" value="1"/>
</dbReference>
<dbReference type="InterPro" id="IPR000866">
    <property type="entry name" value="AhpC/TSA"/>
</dbReference>
<proteinExistence type="predicted"/>
<dbReference type="Proteomes" id="UP000597507">
    <property type="component" value="Unassembled WGS sequence"/>
</dbReference>
<dbReference type="InterPro" id="IPR013766">
    <property type="entry name" value="Thioredoxin_domain"/>
</dbReference>
<dbReference type="GO" id="GO:0030288">
    <property type="term" value="C:outer membrane-bounded periplasmic space"/>
    <property type="evidence" value="ECO:0007669"/>
    <property type="project" value="InterPro"/>
</dbReference>
<evidence type="ECO:0000256" key="5">
    <source>
        <dbReference type="SAM" id="MobiDB-lite"/>
    </source>
</evidence>
<comment type="subcellular location">
    <subcellularLocation>
        <location evidence="1">Cell envelope</location>
    </subcellularLocation>
</comment>
<dbReference type="GO" id="GO:0015036">
    <property type="term" value="F:disulfide oxidoreductase activity"/>
    <property type="evidence" value="ECO:0007669"/>
    <property type="project" value="InterPro"/>
</dbReference>
<dbReference type="NCBIfam" id="TIGR00385">
    <property type="entry name" value="dsbE"/>
    <property type="match status" value="1"/>
</dbReference>
<evidence type="ECO:0000313" key="8">
    <source>
        <dbReference type="EMBL" id="GGG32283.1"/>
    </source>
</evidence>
<name>A0A8J2ZBK8_9PROT</name>
<organism evidence="8 9">
    <name type="scientific">Caldovatus sediminis</name>
    <dbReference type="NCBI Taxonomy" id="2041189"/>
    <lineage>
        <taxon>Bacteria</taxon>
        <taxon>Pseudomonadati</taxon>
        <taxon>Pseudomonadota</taxon>
        <taxon>Alphaproteobacteria</taxon>
        <taxon>Acetobacterales</taxon>
        <taxon>Roseomonadaceae</taxon>
        <taxon>Caldovatus</taxon>
    </lineage>
</organism>
<dbReference type="AlphaFoldDB" id="A0A8J2ZBK8"/>
<keyword evidence="6" id="KW-1133">Transmembrane helix</keyword>
<dbReference type="RefSeq" id="WP_188899911.1">
    <property type="nucleotide sequence ID" value="NZ_BMKS01000005.1"/>
</dbReference>
<protein>
    <recommendedName>
        <fullName evidence="7">Thioredoxin domain-containing protein</fullName>
    </recommendedName>
</protein>
<evidence type="ECO:0000256" key="2">
    <source>
        <dbReference type="ARBA" id="ARBA00022748"/>
    </source>
</evidence>
<dbReference type="InterPro" id="IPR050553">
    <property type="entry name" value="Thioredoxin_ResA/DsbE_sf"/>
</dbReference>
<feature type="compositionally biased region" description="Low complexity" evidence="5">
    <location>
        <begin position="1"/>
        <end position="12"/>
    </location>
</feature>
<feature type="domain" description="Thioredoxin" evidence="7">
    <location>
        <begin position="81"/>
        <end position="222"/>
    </location>
</feature>
<dbReference type="Pfam" id="PF00578">
    <property type="entry name" value="AhpC-TSA"/>
    <property type="match status" value="1"/>
</dbReference>
<evidence type="ECO:0000256" key="6">
    <source>
        <dbReference type="SAM" id="Phobius"/>
    </source>
</evidence>
<dbReference type="SUPFAM" id="SSF52833">
    <property type="entry name" value="Thioredoxin-like"/>
    <property type="match status" value="1"/>
</dbReference>
<dbReference type="PROSITE" id="PS00194">
    <property type="entry name" value="THIOREDOXIN_1"/>
    <property type="match status" value="1"/>
</dbReference>
<dbReference type="PROSITE" id="PS51352">
    <property type="entry name" value="THIOREDOXIN_2"/>
    <property type="match status" value="1"/>
</dbReference>
<evidence type="ECO:0000256" key="1">
    <source>
        <dbReference type="ARBA" id="ARBA00004196"/>
    </source>
</evidence>
<dbReference type="InterPro" id="IPR036249">
    <property type="entry name" value="Thioredoxin-like_sf"/>
</dbReference>
<evidence type="ECO:0000313" key="9">
    <source>
        <dbReference type="Proteomes" id="UP000597507"/>
    </source>
</evidence>
<keyword evidence="6" id="KW-0812">Transmembrane</keyword>
<keyword evidence="4" id="KW-0676">Redox-active center</keyword>
<dbReference type="CDD" id="cd03010">
    <property type="entry name" value="TlpA_like_DsbE"/>
    <property type="match status" value="1"/>
</dbReference>
<dbReference type="InterPro" id="IPR004799">
    <property type="entry name" value="Periplasmic_diS_OxRdtase_DsbE"/>
</dbReference>
<accession>A0A8J2ZBK8</accession>
<dbReference type="GO" id="GO:0016209">
    <property type="term" value="F:antioxidant activity"/>
    <property type="evidence" value="ECO:0007669"/>
    <property type="project" value="InterPro"/>
</dbReference>
<dbReference type="Gene3D" id="3.40.30.10">
    <property type="entry name" value="Glutaredoxin"/>
    <property type="match status" value="1"/>
</dbReference>
<evidence type="ECO:0000256" key="4">
    <source>
        <dbReference type="ARBA" id="ARBA00023284"/>
    </source>
</evidence>
<dbReference type="EMBL" id="BMKS01000005">
    <property type="protein sequence ID" value="GGG32283.1"/>
    <property type="molecule type" value="Genomic_DNA"/>
</dbReference>
<dbReference type="InterPro" id="IPR017937">
    <property type="entry name" value="Thioredoxin_CS"/>
</dbReference>
<keyword evidence="9" id="KW-1185">Reference proteome</keyword>
<evidence type="ECO:0000259" key="7">
    <source>
        <dbReference type="PROSITE" id="PS51352"/>
    </source>
</evidence>